<evidence type="ECO:0000313" key="3">
    <source>
        <dbReference type="Proteomes" id="UP000436088"/>
    </source>
</evidence>
<organism evidence="2 3">
    <name type="scientific">Hibiscus syriacus</name>
    <name type="common">Rose of Sharon</name>
    <dbReference type="NCBI Taxonomy" id="106335"/>
    <lineage>
        <taxon>Eukaryota</taxon>
        <taxon>Viridiplantae</taxon>
        <taxon>Streptophyta</taxon>
        <taxon>Embryophyta</taxon>
        <taxon>Tracheophyta</taxon>
        <taxon>Spermatophyta</taxon>
        <taxon>Magnoliopsida</taxon>
        <taxon>eudicotyledons</taxon>
        <taxon>Gunneridae</taxon>
        <taxon>Pentapetalae</taxon>
        <taxon>rosids</taxon>
        <taxon>malvids</taxon>
        <taxon>Malvales</taxon>
        <taxon>Malvaceae</taxon>
        <taxon>Malvoideae</taxon>
        <taxon>Hibiscus</taxon>
    </lineage>
</organism>
<sequence length="260" mass="28578">MYADTGLFSPCMHNFAAQDFQQLGDYCKTQKPNDPMNNLIPTSKISEYYMGGDGDLFKNPQPIIEESALDLDHMTAAMPLISCNEDVITSQELKAADIELFQNEQLLEVLYECEKDLIAQAAIGTPLVEGLDIKGAAIESNFLDFPGIDFDSVYGMRRAFSEGDIKALGNGNVSVVRSPVEPPLIFSSCSTEDRREKLSRYRNKKTRGTLEGKSSMLAGRLLPTVNQGSAGGSQGRKNPTTARDNDSWMTRMKLPSEAGM</sequence>
<reference evidence="2" key="1">
    <citation type="submission" date="2019-09" db="EMBL/GenBank/DDBJ databases">
        <title>Draft genome information of white flower Hibiscus syriacus.</title>
        <authorList>
            <person name="Kim Y.-M."/>
        </authorList>
    </citation>
    <scope>NUCLEOTIDE SEQUENCE [LARGE SCALE GENOMIC DNA]</scope>
    <source>
        <strain evidence="2">YM2019G1</strain>
    </source>
</reference>
<dbReference type="EMBL" id="VEPZ02001695">
    <property type="protein sequence ID" value="KAE8662731.1"/>
    <property type="molecule type" value="Genomic_DNA"/>
</dbReference>
<name>A0A6A2WRB1_HIBSY</name>
<proteinExistence type="predicted"/>
<dbReference type="AlphaFoldDB" id="A0A6A2WRB1"/>
<feature type="region of interest" description="Disordered" evidence="1">
    <location>
        <begin position="223"/>
        <end position="260"/>
    </location>
</feature>
<evidence type="ECO:0000256" key="1">
    <source>
        <dbReference type="SAM" id="MobiDB-lite"/>
    </source>
</evidence>
<protein>
    <submittedName>
        <fullName evidence="2">HSP20-like chaperones superfamily protein isoform 1</fullName>
    </submittedName>
</protein>
<keyword evidence="3" id="KW-1185">Reference proteome</keyword>
<gene>
    <name evidence="2" type="ORF">F3Y22_tig00113156pilonHSYRG00117</name>
</gene>
<evidence type="ECO:0000313" key="2">
    <source>
        <dbReference type="EMBL" id="KAE8662731.1"/>
    </source>
</evidence>
<accession>A0A6A2WRB1</accession>
<dbReference type="Proteomes" id="UP000436088">
    <property type="component" value="Unassembled WGS sequence"/>
</dbReference>
<comment type="caution">
    <text evidence="2">The sequence shown here is derived from an EMBL/GenBank/DDBJ whole genome shotgun (WGS) entry which is preliminary data.</text>
</comment>